<dbReference type="Gene3D" id="3.40.30.10">
    <property type="entry name" value="Glutaredoxin"/>
    <property type="match status" value="2"/>
</dbReference>
<dbReference type="InterPro" id="IPR036249">
    <property type="entry name" value="Thioredoxin-like_sf"/>
</dbReference>
<dbReference type="PANTHER" id="PTHR10293:SF73">
    <property type="entry name" value="GLUTAREDOXIN-3"/>
    <property type="match status" value="1"/>
</dbReference>
<organism evidence="5 6">
    <name type="scientific">Artemia franciscana</name>
    <name type="common">Brine shrimp</name>
    <name type="synonym">Artemia sanfranciscana</name>
    <dbReference type="NCBI Taxonomy" id="6661"/>
    <lineage>
        <taxon>Eukaryota</taxon>
        <taxon>Metazoa</taxon>
        <taxon>Ecdysozoa</taxon>
        <taxon>Arthropoda</taxon>
        <taxon>Crustacea</taxon>
        <taxon>Branchiopoda</taxon>
        <taxon>Anostraca</taxon>
        <taxon>Artemiidae</taxon>
        <taxon>Artemia</taxon>
    </lineage>
</organism>
<dbReference type="Pfam" id="PF00462">
    <property type="entry name" value="Glutaredoxin"/>
    <property type="match status" value="2"/>
</dbReference>
<keyword evidence="1" id="KW-0479">Metal-binding</keyword>
<proteinExistence type="predicted"/>
<protein>
    <recommendedName>
        <fullName evidence="4">Glutaredoxin domain-containing protein</fullName>
    </recommendedName>
</protein>
<keyword evidence="2" id="KW-0408">Iron</keyword>
<dbReference type="GO" id="GO:0005829">
    <property type="term" value="C:cytosol"/>
    <property type="evidence" value="ECO:0007669"/>
    <property type="project" value="TreeGrafter"/>
</dbReference>
<evidence type="ECO:0000256" key="1">
    <source>
        <dbReference type="ARBA" id="ARBA00022723"/>
    </source>
</evidence>
<dbReference type="SUPFAM" id="SSF52833">
    <property type="entry name" value="Thioredoxin-like"/>
    <property type="match status" value="2"/>
</dbReference>
<feature type="domain" description="Glutaredoxin" evidence="4">
    <location>
        <begin position="50"/>
        <end position="114"/>
    </location>
</feature>
<dbReference type="GO" id="GO:0006879">
    <property type="term" value="P:intracellular iron ion homeostasis"/>
    <property type="evidence" value="ECO:0007669"/>
    <property type="project" value="TreeGrafter"/>
</dbReference>
<dbReference type="Proteomes" id="UP001187531">
    <property type="component" value="Unassembled WGS sequence"/>
</dbReference>
<evidence type="ECO:0000313" key="6">
    <source>
        <dbReference type="Proteomes" id="UP001187531"/>
    </source>
</evidence>
<dbReference type="GO" id="GO:0005634">
    <property type="term" value="C:nucleus"/>
    <property type="evidence" value="ECO:0007669"/>
    <property type="project" value="TreeGrafter"/>
</dbReference>
<dbReference type="EMBL" id="JAVRJZ010000017">
    <property type="protein sequence ID" value="KAK2709209.1"/>
    <property type="molecule type" value="Genomic_DNA"/>
</dbReference>
<gene>
    <name evidence="5" type="ORF">QYM36_013018</name>
</gene>
<dbReference type="FunFam" id="3.40.30.10:FF:000012">
    <property type="entry name" value="Monothiol glutaredoxin"/>
    <property type="match status" value="2"/>
</dbReference>
<dbReference type="GO" id="GO:0051536">
    <property type="term" value="F:iron-sulfur cluster binding"/>
    <property type="evidence" value="ECO:0007669"/>
    <property type="project" value="UniProtKB-KW"/>
</dbReference>
<dbReference type="AlphaFoldDB" id="A0AA88HLE3"/>
<keyword evidence="6" id="KW-1185">Reference proteome</keyword>
<evidence type="ECO:0000256" key="2">
    <source>
        <dbReference type="ARBA" id="ARBA00023004"/>
    </source>
</evidence>
<dbReference type="CDD" id="cd03028">
    <property type="entry name" value="GRX_PICOT_like"/>
    <property type="match status" value="2"/>
</dbReference>
<feature type="domain" description="Glutaredoxin" evidence="4">
    <location>
        <begin position="152"/>
        <end position="216"/>
    </location>
</feature>
<dbReference type="PROSITE" id="PS51354">
    <property type="entry name" value="GLUTAREDOXIN_2"/>
    <property type="match status" value="2"/>
</dbReference>
<sequence>MYIISFAALADDLGNLQPSQMTTKPVAPRNPETKEELNARLRRLITAAPVMLFMKGDPNTPKCGFSRQIVNILNEHNADYRTFDILEDEAVRQGLKEFSDWPTYPQLYVNGDLVGGLDIVKEMVDSGELQSLLPKKQSLEDRLKRLINEADIMVFMKGSKDSPKCGFSRQTMDILKETGLPFSTFDILADEEVRQGLKTFSDWPTYPQVYVKGSLIGGLDIIKELKELGELTSSLKGES</sequence>
<evidence type="ECO:0000259" key="4">
    <source>
        <dbReference type="Pfam" id="PF00462"/>
    </source>
</evidence>
<dbReference type="InterPro" id="IPR002109">
    <property type="entry name" value="Glutaredoxin"/>
</dbReference>
<evidence type="ECO:0000313" key="5">
    <source>
        <dbReference type="EMBL" id="KAK2709209.1"/>
    </source>
</evidence>
<accession>A0AA88HLE3</accession>
<name>A0AA88HLE3_ARTSF</name>
<dbReference type="PANTHER" id="PTHR10293">
    <property type="entry name" value="GLUTAREDOXIN FAMILY MEMBER"/>
    <property type="match status" value="1"/>
</dbReference>
<dbReference type="GO" id="GO:0046872">
    <property type="term" value="F:metal ion binding"/>
    <property type="evidence" value="ECO:0007669"/>
    <property type="project" value="UniProtKB-KW"/>
</dbReference>
<evidence type="ECO:0000256" key="3">
    <source>
        <dbReference type="ARBA" id="ARBA00023014"/>
    </source>
</evidence>
<dbReference type="InterPro" id="IPR004480">
    <property type="entry name" value="Monothiol_GRX-rel"/>
</dbReference>
<reference evidence="5" key="1">
    <citation type="submission" date="2023-07" db="EMBL/GenBank/DDBJ databases">
        <title>Chromosome-level genome assembly of Artemia franciscana.</title>
        <authorList>
            <person name="Jo E."/>
        </authorList>
    </citation>
    <scope>NUCLEOTIDE SEQUENCE</scope>
    <source>
        <tissue evidence="5">Whole body</tissue>
    </source>
</reference>
<dbReference type="InterPro" id="IPR033658">
    <property type="entry name" value="GRX_PICOT-like"/>
</dbReference>
<dbReference type="NCBIfam" id="TIGR00365">
    <property type="entry name" value="Grx4 family monothiol glutaredoxin"/>
    <property type="match status" value="2"/>
</dbReference>
<comment type="caution">
    <text evidence="5">The sequence shown here is derived from an EMBL/GenBank/DDBJ whole genome shotgun (WGS) entry which is preliminary data.</text>
</comment>
<keyword evidence="3" id="KW-0411">Iron-sulfur</keyword>